<accession>A0A385YPM5</accession>
<protein>
    <submittedName>
        <fullName evidence="2">GAF domain-containing protein</fullName>
    </submittedName>
</protein>
<dbReference type="Gene3D" id="1.10.3210.10">
    <property type="entry name" value="Hypothetical protein af1432"/>
    <property type="match status" value="1"/>
</dbReference>
<reference evidence="3" key="1">
    <citation type="submission" date="2018-09" db="EMBL/GenBank/DDBJ databases">
        <authorList>
            <person name="Zhu H."/>
        </authorList>
    </citation>
    <scope>NUCLEOTIDE SEQUENCE [LARGE SCALE GENOMIC DNA]</scope>
    <source>
        <strain evidence="3">K2R23-3</strain>
    </source>
</reference>
<sequence>MNMDKLAKIFHSIAIISGESDLDVVLVELAQLGKELAQADRCTVWLYDAKTDENWTLVAQEVDEIRVPARSGFIGKAIQSGKTIVIEDAYNDPRFNQEVDRQTGYHTRTILTVPFQNTEGAYFGAFQAINKRPEGTPFTEEDVHLITLAATYAGKAIEAKLLQNELLKTQAEMIEVLGQIGESRSKETSNHVRRVAMYSYELAKLAGIPERESELLRIVSPMHDIGKVATPDAILLKPGKLTPEEFATMKEHASIGYEVFRHSERELLKTAAIIAHQHHERWDGNGYPNQLKGKEIHMFGRITAIADVFDALSSVRVYKTAWPDDDIIAYFTEQGGHQFDPVLTTLFLTNFEKFAIIRKTYAD</sequence>
<name>A0A385YPM5_9BACL</name>
<evidence type="ECO:0000313" key="2">
    <source>
        <dbReference type="EMBL" id="AYC28464.1"/>
    </source>
</evidence>
<dbReference type="Pfam" id="PF13487">
    <property type="entry name" value="HD_5"/>
    <property type="match status" value="1"/>
</dbReference>
<dbReference type="KEGG" id="paek:D3873_00725"/>
<organism evidence="2 3">
    <name type="scientific">Paenisporosarcina cavernae</name>
    <dbReference type="NCBI Taxonomy" id="2320858"/>
    <lineage>
        <taxon>Bacteria</taxon>
        <taxon>Bacillati</taxon>
        <taxon>Bacillota</taxon>
        <taxon>Bacilli</taxon>
        <taxon>Bacillales</taxon>
        <taxon>Caryophanaceae</taxon>
        <taxon>Paenisporosarcina</taxon>
    </lineage>
</organism>
<proteinExistence type="predicted"/>
<dbReference type="InterPro" id="IPR029016">
    <property type="entry name" value="GAF-like_dom_sf"/>
</dbReference>
<dbReference type="PANTHER" id="PTHR45228:SF9">
    <property type="entry name" value="3'3'-CGAMP-SPECIFIC PHOSPHODIESTERASE 2"/>
    <property type="match status" value="1"/>
</dbReference>
<dbReference type="Proteomes" id="UP000265725">
    <property type="component" value="Chromosome"/>
</dbReference>
<dbReference type="SMART" id="SM00471">
    <property type="entry name" value="HDc"/>
    <property type="match status" value="1"/>
</dbReference>
<dbReference type="PROSITE" id="PS51832">
    <property type="entry name" value="HD_GYP"/>
    <property type="match status" value="1"/>
</dbReference>
<dbReference type="SUPFAM" id="SSF55781">
    <property type="entry name" value="GAF domain-like"/>
    <property type="match status" value="1"/>
</dbReference>
<evidence type="ECO:0000313" key="3">
    <source>
        <dbReference type="Proteomes" id="UP000265725"/>
    </source>
</evidence>
<dbReference type="InterPro" id="IPR003018">
    <property type="entry name" value="GAF"/>
</dbReference>
<dbReference type="PANTHER" id="PTHR45228">
    <property type="entry name" value="CYCLIC DI-GMP PHOSPHODIESTERASE TM_0186-RELATED"/>
    <property type="match status" value="1"/>
</dbReference>
<dbReference type="Pfam" id="PF01590">
    <property type="entry name" value="GAF"/>
    <property type="match status" value="1"/>
</dbReference>
<dbReference type="EMBL" id="CP032418">
    <property type="protein sequence ID" value="AYC28464.1"/>
    <property type="molecule type" value="Genomic_DNA"/>
</dbReference>
<dbReference type="CDD" id="cd00077">
    <property type="entry name" value="HDc"/>
    <property type="match status" value="1"/>
</dbReference>
<evidence type="ECO:0000259" key="1">
    <source>
        <dbReference type="PROSITE" id="PS51832"/>
    </source>
</evidence>
<feature type="domain" description="HD-GYP" evidence="1">
    <location>
        <begin position="166"/>
        <end position="363"/>
    </location>
</feature>
<dbReference type="AlphaFoldDB" id="A0A385YPM5"/>
<dbReference type="SMART" id="SM00065">
    <property type="entry name" value="GAF"/>
    <property type="match status" value="1"/>
</dbReference>
<dbReference type="InterPro" id="IPR003607">
    <property type="entry name" value="HD/PDEase_dom"/>
</dbReference>
<keyword evidence="3" id="KW-1185">Reference proteome</keyword>
<dbReference type="Gene3D" id="3.30.450.40">
    <property type="match status" value="1"/>
</dbReference>
<dbReference type="OrthoDB" id="9759601at2"/>
<dbReference type="SUPFAM" id="SSF109604">
    <property type="entry name" value="HD-domain/PDEase-like"/>
    <property type="match status" value="1"/>
</dbReference>
<dbReference type="InterPro" id="IPR037522">
    <property type="entry name" value="HD_GYP_dom"/>
</dbReference>
<gene>
    <name evidence="2" type="ORF">D3873_00725</name>
</gene>
<dbReference type="InterPro" id="IPR052020">
    <property type="entry name" value="Cyclic_di-GMP/3'3'-cGAMP_PDE"/>
</dbReference>